<evidence type="ECO:0000313" key="1">
    <source>
        <dbReference type="EMBL" id="KHN89113.1"/>
    </source>
</evidence>
<dbReference type="Proteomes" id="UP000031036">
    <property type="component" value="Unassembled WGS sequence"/>
</dbReference>
<organism evidence="1 2">
    <name type="scientific">Toxocara canis</name>
    <name type="common">Canine roundworm</name>
    <dbReference type="NCBI Taxonomy" id="6265"/>
    <lineage>
        <taxon>Eukaryota</taxon>
        <taxon>Metazoa</taxon>
        <taxon>Ecdysozoa</taxon>
        <taxon>Nematoda</taxon>
        <taxon>Chromadorea</taxon>
        <taxon>Rhabditida</taxon>
        <taxon>Spirurina</taxon>
        <taxon>Ascaridomorpha</taxon>
        <taxon>Ascaridoidea</taxon>
        <taxon>Toxocaridae</taxon>
        <taxon>Toxocara</taxon>
    </lineage>
</organism>
<accession>A0A0B2W579</accession>
<proteinExistence type="predicted"/>
<name>A0A0B2W579_TOXCA</name>
<protein>
    <submittedName>
        <fullName evidence="1">Uncharacterized protein</fullName>
    </submittedName>
</protein>
<reference evidence="1 2" key="1">
    <citation type="submission" date="2014-11" db="EMBL/GenBank/DDBJ databases">
        <title>Genetic blueprint of the zoonotic pathogen Toxocara canis.</title>
        <authorList>
            <person name="Zhu X.-Q."/>
            <person name="Korhonen P.K."/>
            <person name="Cai H."/>
            <person name="Young N.D."/>
            <person name="Nejsum P."/>
            <person name="von Samson-Himmelstjerna G."/>
            <person name="Boag P.R."/>
            <person name="Tan P."/>
            <person name="Li Q."/>
            <person name="Min J."/>
            <person name="Yang Y."/>
            <person name="Wang X."/>
            <person name="Fang X."/>
            <person name="Hall R.S."/>
            <person name="Hofmann A."/>
            <person name="Sternberg P.W."/>
            <person name="Jex A.R."/>
            <person name="Gasser R.B."/>
        </authorList>
    </citation>
    <scope>NUCLEOTIDE SEQUENCE [LARGE SCALE GENOMIC DNA]</scope>
    <source>
        <strain evidence="1">PN_DK_2014</strain>
    </source>
</reference>
<evidence type="ECO:0000313" key="2">
    <source>
        <dbReference type="Proteomes" id="UP000031036"/>
    </source>
</evidence>
<comment type="caution">
    <text evidence="1">The sequence shown here is derived from an EMBL/GenBank/DDBJ whole genome shotgun (WGS) entry which is preliminary data.</text>
</comment>
<dbReference type="EMBL" id="JPKZ01000043">
    <property type="protein sequence ID" value="KHN89113.1"/>
    <property type="molecule type" value="Genomic_DNA"/>
</dbReference>
<dbReference type="AlphaFoldDB" id="A0A0B2W579"/>
<sequence>MASGLSFIIRLRYESASHTDYSVLHKPVGRQYANFRADACFVQETSQRAPSMYGSVYTCDPCYIVPPSSPYRTSVVRWLSGPHK</sequence>
<keyword evidence="2" id="KW-1185">Reference proteome</keyword>
<gene>
    <name evidence="1" type="ORF">Tcan_01872</name>
</gene>